<keyword evidence="5" id="KW-1185">Reference proteome</keyword>
<sequence length="271" mass="29505">MPRRESAAIFPGDMIPDERQQHLLQWFDTNIGGSNQELARIFNTSVSTIRRDLDALAARGLVRRTHGGAVGLRRRTTAEPSAQAASMTAVEEKQAIAREAAKRLEPEQSILLDTGSTIVHLAHAIADLAVPLTVVTNDIQIAGILAGRSHIKLVMPGGTCRYRAYSLMGEPGLSFLRQIRCDRFFLSAQALDGECASETSLELVNLKRAMLAAARASTLLIDSSRIPARAIYRLAPLDELNEIITDDGFPEAEAATFRDQGIAFTRAQVAD</sequence>
<dbReference type="RefSeq" id="WP_245195744.1">
    <property type="nucleotide sequence ID" value="NZ_CP072611.1"/>
</dbReference>
<dbReference type="SMART" id="SM01134">
    <property type="entry name" value="DeoRC"/>
    <property type="match status" value="1"/>
</dbReference>
<dbReference type="Gene3D" id="1.10.10.10">
    <property type="entry name" value="Winged helix-like DNA-binding domain superfamily/Winged helix DNA-binding domain"/>
    <property type="match status" value="1"/>
</dbReference>
<dbReference type="InterPro" id="IPR001034">
    <property type="entry name" value="DeoR_HTH"/>
</dbReference>
<organism evidence="4 5">
    <name type="scientific">Aureimonas populi</name>
    <dbReference type="NCBI Taxonomy" id="1701758"/>
    <lineage>
        <taxon>Bacteria</taxon>
        <taxon>Pseudomonadati</taxon>
        <taxon>Pseudomonadota</taxon>
        <taxon>Alphaproteobacteria</taxon>
        <taxon>Hyphomicrobiales</taxon>
        <taxon>Aurantimonadaceae</taxon>
        <taxon>Aureimonas</taxon>
    </lineage>
</organism>
<feature type="domain" description="HTH deoR-type" evidence="3">
    <location>
        <begin position="16"/>
        <end position="71"/>
    </location>
</feature>
<dbReference type="InterPro" id="IPR050313">
    <property type="entry name" value="Carb_Metab_HTH_regulators"/>
</dbReference>
<keyword evidence="1" id="KW-0805">Transcription regulation</keyword>
<dbReference type="PRINTS" id="PR00037">
    <property type="entry name" value="HTHLACR"/>
</dbReference>
<dbReference type="PROSITE" id="PS51000">
    <property type="entry name" value="HTH_DEOR_2"/>
    <property type="match status" value="1"/>
</dbReference>
<dbReference type="PANTHER" id="PTHR30363">
    <property type="entry name" value="HTH-TYPE TRANSCRIPTIONAL REGULATOR SRLR-RELATED"/>
    <property type="match status" value="1"/>
</dbReference>
<evidence type="ECO:0000256" key="2">
    <source>
        <dbReference type="ARBA" id="ARBA00023163"/>
    </source>
</evidence>
<keyword evidence="4" id="KW-0238">DNA-binding</keyword>
<dbReference type="Gene3D" id="3.40.50.1360">
    <property type="match status" value="1"/>
</dbReference>
<dbReference type="Proteomes" id="UP001597371">
    <property type="component" value="Unassembled WGS sequence"/>
</dbReference>
<reference evidence="5" key="1">
    <citation type="journal article" date="2019" name="Int. J. Syst. Evol. Microbiol.">
        <title>The Global Catalogue of Microorganisms (GCM) 10K type strain sequencing project: providing services to taxonomists for standard genome sequencing and annotation.</title>
        <authorList>
            <consortium name="The Broad Institute Genomics Platform"/>
            <consortium name="The Broad Institute Genome Sequencing Center for Infectious Disease"/>
            <person name="Wu L."/>
            <person name="Ma J."/>
        </authorList>
    </citation>
    <scope>NUCLEOTIDE SEQUENCE [LARGE SCALE GENOMIC DNA]</scope>
    <source>
        <strain evidence="5">ZS-35-S2</strain>
    </source>
</reference>
<evidence type="ECO:0000313" key="4">
    <source>
        <dbReference type="EMBL" id="MFD2238256.1"/>
    </source>
</evidence>
<dbReference type="EMBL" id="JBHUIJ010000015">
    <property type="protein sequence ID" value="MFD2238256.1"/>
    <property type="molecule type" value="Genomic_DNA"/>
</dbReference>
<dbReference type="Pfam" id="PF08220">
    <property type="entry name" value="HTH_DeoR"/>
    <property type="match status" value="1"/>
</dbReference>
<dbReference type="InterPro" id="IPR036390">
    <property type="entry name" value="WH_DNA-bd_sf"/>
</dbReference>
<evidence type="ECO:0000313" key="5">
    <source>
        <dbReference type="Proteomes" id="UP001597371"/>
    </source>
</evidence>
<dbReference type="SUPFAM" id="SSF46785">
    <property type="entry name" value="Winged helix' DNA-binding domain"/>
    <property type="match status" value="1"/>
</dbReference>
<evidence type="ECO:0000259" key="3">
    <source>
        <dbReference type="PROSITE" id="PS51000"/>
    </source>
</evidence>
<comment type="caution">
    <text evidence="4">The sequence shown here is derived from an EMBL/GenBank/DDBJ whole genome shotgun (WGS) entry which is preliminary data.</text>
</comment>
<name>A0ABW5CN70_9HYPH</name>
<dbReference type="InterPro" id="IPR037171">
    <property type="entry name" value="NagB/RpiA_transferase-like"/>
</dbReference>
<dbReference type="SMART" id="SM00420">
    <property type="entry name" value="HTH_DEOR"/>
    <property type="match status" value="1"/>
</dbReference>
<dbReference type="SUPFAM" id="SSF100950">
    <property type="entry name" value="NagB/RpiA/CoA transferase-like"/>
    <property type="match status" value="1"/>
</dbReference>
<keyword evidence="2" id="KW-0804">Transcription</keyword>
<dbReference type="GO" id="GO:0003677">
    <property type="term" value="F:DNA binding"/>
    <property type="evidence" value="ECO:0007669"/>
    <property type="project" value="UniProtKB-KW"/>
</dbReference>
<proteinExistence type="predicted"/>
<protein>
    <submittedName>
        <fullName evidence="4">DeoR/GlpR family DNA-binding transcription regulator</fullName>
    </submittedName>
</protein>
<dbReference type="Pfam" id="PF00455">
    <property type="entry name" value="DeoRC"/>
    <property type="match status" value="1"/>
</dbReference>
<dbReference type="PANTHER" id="PTHR30363:SF44">
    <property type="entry name" value="AGA OPERON TRANSCRIPTIONAL REPRESSOR-RELATED"/>
    <property type="match status" value="1"/>
</dbReference>
<accession>A0ABW5CN70</accession>
<evidence type="ECO:0000256" key="1">
    <source>
        <dbReference type="ARBA" id="ARBA00023015"/>
    </source>
</evidence>
<dbReference type="InterPro" id="IPR014036">
    <property type="entry name" value="DeoR-like_C"/>
</dbReference>
<gene>
    <name evidence="4" type="ORF">ACFSKQ_12420</name>
</gene>
<dbReference type="InterPro" id="IPR036388">
    <property type="entry name" value="WH-like_DNA-bd_sf"/>
</dbReference>